<dbReference type="GO" id="GO:0051539">
    <property type="term" value="F:4 iron, 4 sulfur cluster binding"/>
    <property type="evidence" value="ECO:0007669"/>
    <property type="project" value="UniProtKB-KW"/>
</dbReference>
<keyword evidence="7" id="KW-0411">Iron-sulfur</keyword>
<dbReference type="Pfam" id="PF01314">
    <property type="entry name" value="AFOR_C"/>
    <property type="match status" value="1"/>
</dbReference>
<dbReference type="RefSeq" id="WP_123291064.1">
    <property type="nucleotide sequence ID" value="NZ_RJVA01000014.1"/>
</dbReference>
<dbReference type="GO" id="GO:0016625">
    <property type="term" value="F:oxidoreductase activity, acting on the aldehyde or oxo group of donors, iron-sulfur protein as acceptor"/>
    <property type="evidence" value="ECO:0007669"/>
    <property type="project" value="InterPro"/>
</dbReference>
<dbReference type="GO" id="GO:0009055">
    <property type="term" value="F:electron transfer activity"/>
    <property type="evidence" value="ECO:0007669"/>
    <property type="project" value="InterPro"/>
</dbReference>
<dbReference type="Proteomes" id="UP000276223">
    <property type="component" value="Unassembled WGS sequence"/>
</dbReference>
<dbReference type="SMART" id="SM00790">
    <property type="entry name" value="AFOR_N"/>
    <property type="match status" value="1"/>
</dbReference>
<evidence type="ECO:0000256" key="4">
    <source>
        <dbReference type="ARBA" id="ARBA00022723"/>
    </source>
</evidence>
<organism evidence="10 11">
    <name type="scientific">Desulfosoma caldarium</name>
    <dbReference type="NCBI Taxonomy" id="610254"/>
    <lineage>
        <taxon>Bacteria</taxon>
        <taxon>Pseudomonadati</taxon>
        <taxon>Thermodesulfobacteriota</taxon>
        <taxon>Syntrophobacteria</taxon>
        <taxon>Syntrophobacterales</taxon>
        <taxon>Syntrophobacteraceae</taxon>
        <taxon>Desulfosoma</taxon>
    </lineage>
</organism>
<evidence type="ECO:0000256" key="8">
    <source>
        <dbReference type="ARBA" id="ARBA00049934"/>
    </source>
</evidence>
<dbReference type="InterPro" id="IPR013985">
    <property type="entry name" value="Ald_Fedxn_OxRdtase_dom3"/>
</dbReference>
<protein>
    <submittedName>
        <fullName evidence="10">Aldehyde:ferredoxin oxidoreductase</fullName>
    </submittedName>
</protein>
<keyword evidence="11" id="KW-1185">Reference proteome</keyword>
<reference evidence="10 11" key="1">
    <citation type="submission" date="2018-11" db="EMBL/GenBank/DDBJ databases">
        <title>Genomic Encyclopedia of Type Strains, Phase IV (KMG-IV): sequencing the most valuable type-strain genomes for metagenomic binning, comparative biology and taxonomic classification.</title>
        <authorList>
            <person name="Goeker M."/>
        </authorList>
    </citation>
    <scope>NUCLEOTIDE SEQUENCE [LARGE SCALE GENOMIC DNA]</scope>
    <source>
        <strain evidence="10 11">DSM 22027</strain>
    </source>
</reference>
<dbReference type="PANTHER" id="PTHR30038:SF0">
    <property type="entry name" value="TUNGSTEN-CONTAINING ALDEHYDE FERREDOXIN OXIDOREDUCTASE"/>
    <property type="match status" value="1"/>
</dbReference>
<evidence type="ECO:0000259" key="9">
    <source>
        <dbReference type="SMART" id="SM00790"/>
    </source>
</evidence>
<gene>
    <name evidence="10" type="ORF">EDC27_2607</name>
</gene>
<comment type="cofactor">
    <cofactor evidence="1">
        <name>[4Fe-4S] cluster</name>
        <dbReference type="ChEBI" id="CHEBI:49883"/>
    </cofactor>
</comment>
<dbReference type="Gene3D" id="1.10.569.10">
    <property type="entry name" value="Aldehyde Ferredoxin Oxidoreductase Protein, subunit A, domain 2"/>
    <property type="match status" value="1"/>
</dbReference>
<evidence type="ECO:0000256" key="7">
    <source>
        <dbReference type="ARBA" id="ARBA00023014"/>
    </source>
</evidence>
<dbReference type="GO" id="GO:0046872">
    <property type="term" value="F:metal ion binding"/>
    <property type="evidence" value="ECO:0007669"/>
    <property type="project" value="UniProtKB-KW"/>
</dbReference>
<evidence type="ECO:0000256" key="5">
    <source>
        <dbReference type="ARBA" id="ARBA00023002"/>
    </source>
</evidence>
<dbReference type="Pfam" id="PF02730">
    <property type="entry name" value="AFOR_N"/>
    <property type="match status" value="1"/>
</dbReference>
<feature type="domain" description="Aldehyde ferredoxin oxidoreductase N-terminal" evidence="9">
    <location>
        <begin position="3"/>
        <end position="205"/>
    </location>
</feature>
<comment type="cofactor">
    <cofactor evidence="8">
        <name>tungstopterin</name>
        <dbReference type="ChEBI" id="CHEBI:30402"/>
    </cofactor>
</comment>
<name>A0A3N1UQA9_9BACT</name>
<keyword evidence="5" id="KW-0560">Oxidoreductase</keyword>
<sequence>MGWMGKILRVDLTAGTTAGEPLDRSIAMDYVGGRGLGARMLLDEVAPTVDPFSPANKLIFLTGPLTGTGTPTGARYMVMTKSPLTGAITCSNAGGQFPTMLKKAGYDGIVFEGSSAEPVYLWIHEGAAELRSASHLWGKDTHETDRLLRQETFKDAKTAVIGPAGERRVLFASIMNDKDRAAGRSGVGAVMGSKNLKGVAVFGTAKVPVHDPPTFKALLKDIMAGFKQATQKGPLPLRVYGTAITSTATHNVGAYPTRNFQQGTFEHWKDIGGEVLTEKYLVRTKSCYSCPIACGRVTRVAEGPFQGEGEGPEYETVYALGSNCGVRDFAAVIKANYICNEMGMDTISAGATIACAMEMYERGILDERTIGRPLPFGDAEALVDMVQKTALREGFGNELAEGSLRLARRYGCPELAMVSKGQEFAGYEPRAEKGMGLAYATSPIGASHMRGDPAYIEILGVPVLVDPLTWEDKPQIVKDWQDVFALIDSAGLCVFFSVRNLVSKTTDIRPVRIMELLNAVTGADYTLKTLMDAAERIINTERLFLVKAGFDAKDDSLPPRMTHEPMPVGPAQGHVCELDKMLPIYYRLRGWDSSGRPTRELLQRLGLADA</sequence>
<keyword evidence="6" id="KW-0408">Iron</keyword>
<evidence type="ECO:0000256" key="2">
    <source>
        <dbReference type="ARBA" id="ARBA00011032"/>
    </source>
</evidence>
<dbReference type="InterPro" id="IPR036021">
    <property type="entry name" value="Tungsten_al_ferr_oxy-like_C"/>
</dbReference>
<dbReference type="SUPFAM" id="SSF56228">
    <property type="entry name" value="Aldehyde ferredoxin oxidoreductase, N-terminal domain"/>
    <property type="match status" value="1"/>
</dbReference>
<evidence type="ECO:0000313" key="11">
    <source>
        <dbReference type="Proteomes" id="UP000276223"/>
    </source>
</evidence>
<dbReference type="EMBL" id="RJVA01000014">
    <property type="protein sequence ID" value="ROQ90717.1"/>
    <property type="molecule type" value="Genomic_DNA"/>
</dbReference>
<keyword evidence="3" id="KW-0004">4Fe-4S</keyword>
<proteinExistence type="inferred from homology"/>
<dbReference type="InterPro" id="IPR013984">
    <property type="entry name" value="Ald_Fedxn_OxRdtase_dom2"/>
</dbReference>
<comment type="similarity">
    <text evidence="2">Belongs to the AOR/FOR family.</text>
</comment>
<dbReference type="Gene3D" id="3.60.9.10">
    <property type="entry name" value="Aldehyde ferredoxin oxidoreductase, N-terminal domain"/>
    <property type="match status" value="1"/>
</dbReference>
<evidence type="ECO:0000256" key="3">
    <source>
        <dbReference type="ARBA" id="ARBA00022485"/>
    </source>
</evidence>
<dbReference type="SUPFAM" id="SSF48310">
    <property type="entry name" value="Aldehyde ferredoxin oxidoreductase, C-terminal domains"/>
    <property type="match status" value="1"/>
</dbReference>
<comment type="caution">
    <text evidence="10">The sequence shown here is derived from an EMBL/GenBank/DDBJ whole genome shotgun (WGS) entry which is preliminary data.</text>
</comment>
<dbReference type="AlphaFoldDB" id="A0A3N1UQA9"/>
<dbReference type="PANTHER" id="PTHR30038">
    <property type="entry name" value="ALDEHYDE FERREDOXIN OXIDOREDUCTASE"/>
    <property type="match status" value="1"/>
</dbReference>
<dbReference type="InterPro" id="IPR013983">
    <property type="entry name" value="Ald_Fedxn_OxRdtase_N"/>
</dbReference>
<accession>A0A3N1UQA9</accession>
<evidence type="ECO:0000256" key="1">
    <source>
        <dbReference type="ARBA" id="ARBA00001966"/>
    </source>
</evidence>
<dbReference type="InterPro" id="IPR001203">
    <property type="entry name" value="OxRdtase_Ald_Fedxn_C"/>
</dbReference>
<evidence type="ECO:0000313" key="10">
    <source>
        <dbReference type="EMBL" id="ROQ90717.1"/>
    </source>
</evidence>
<dbReference type="InterPro" id="IPR051919">
    <property type="entry name" value="W-dependent_AOR"/>
</dbReference>
<dbReference type="Gene3D" id="1.10.599.10">
    <property type="entry name" value="Aldehyde Ferredoxin Oxidoreductase Protein, subunit A, domain 3"/>
    <property type="match status" value="1"/>
</dbReference>
<evidence type="ECO:0000256" key="6">
    <source>
        <dbReference type="ARBA" id="ARBA00023004"/>
    </source>
</evidence>
<dbReference type="InterPro" id="IPR036503">
    <property type="entry name" value="Ald_Fedxn_OxRdtase_N_sf"/>
</dbReference>
<dbReference type="OrthoDB" id="9763894at2"/>
<keyword evidence="4" id="KW-0479">Metal-binding</keyword>